<reference evidence="2 3" key="1">
    <citation type="submission" date="2013-08" db="EMBL/GenBank/DDBJ databases">
        <title>draft genome of Halomonas huanghegensis, strain BJGMM-B45T.</title>
        <authorList>
            <person name="Miao C."/>
            <person name="Wan Y."/>
            <person name="Jin W."/>
        </authorList>
    </citation>
    <scope>NUCLEOTIDE SEQUENCE [LARGE SCALE GENOMIC DNA]</scope>
    <source>
        <strain evidence="2 3">BJGMM-B45</strain>
    </source>
</reference>
<sequence>MKELMTLGHARLCAEGSTLRITGRVGFEGAATMAEAGCDWLRSRSRGEAIVLDLEGVEEVSSAALSMMLEWQRALRHAGLVLSEVRLSSVLAQLTSLSGLEALVAPTPS</sequence>
<comment type="caution">
    <text evidence="2">The sequence shown here is derived from an EMBL/GenBank/DDBJ whole genome shotgun (WGS) entry which is preliminary data.</text>
</comment>
<dbReference type="OrthoDB" id="6174465at2"/>
<dbReference type="EMBL" id="AVBC01000039">
    <property type="protein sequence ID" value="ERL50682.1"/>
    <property type="molecule type" value="Genomic_DNA"/>
</dbReference>
<proteinExistence type="predicted"/>
<dbReference type="InterPro" id="IPR036513">
    <property type="entry name" value="STAS_dom_sf"/>
</dbReference>
<dbReference type="PROSITE" id="PS50801">
    <property type="entry name" value="STAS"/>
    <property type="match status" value="1"/>
</dbReference>
<gene>
    <name evidence="2" type="ORF">BJB45_05990</name>
</gene>
<dbReference type="PATRIC" id="fig|1178482.3.peg.3778"/>
<dbReference type="RefSeq" id="WP_021820735.1">
    <property type="nucleotide sequence ID" value="NZ_AVBC01000039.1"/>
</dbReference>
<organism evidence="2 3">
    <name type="scientific">Halomonas huangheensis</name>
    <dbReference type="NCBI Taxonomy" id="1178482"/>
    <lineage>
        <taxon>Bacteria</taxon>
        <taxon>Pseudomonadati</taxon>
        <taxon>Pseudomonadota</taxon>
        <taxon>Gammaproteobacteria</taxon>
        <taxon>Oceanospirillales</taxon>
        <taxon>Halomonadaceae</taxon>
        <taxon>Halomonas</taxon>
    </lineage>
</organism>
<dbReference type="AlphaFoldDB" id="W1N536"/>
<evidence type="ECO:0000313" key="3">
    <source>
        <dbReference type="Proteomes" id="UP000019113"/>
    </source>
</evidence>
<name>W1N536_9GAMM</name>
<evidence type="ECO:0000259" key="1">
    <source>
        <dbReference type="PROSITE" id="PS50801"/>
    </source>
</evidence>
<protein>
    <recommendedName>
        <fullName evidence="1">STAS domain-containing protein</fullName>
    </recommendedName>
</protein>
<dbReference type="SUPFAM" id="SSF52091">
    <property type="entry name" value="SpoIIaa-like"/>
    <property type="match status" value="1"/>
</dbReference>
<dbReference type="Gene3D" id="3.30.750.24">
    <property type="entry name" value="STAS domain"/>
    <property type="match status" value="1"/>
</dbReference>
<evidence type="ECO:0000313" key="2">
    <source>
        <dbReference type="EMBL" id="ERL50682.1"/>
    </source>
</evidence>
<keyword evidence="3" id="KW-1185">Reference proteome</keyword>
<dbReference type="STRING" id="1178482.AR456_07345"/>
<dbReference type="eggNOG" id="COG1366">
    <property type="taxonomic scope" value="Bacteria"/>
</dbReference>
<accession>W1N536</accession>
<feature type="domain" description="STAS" evidence="1">
    <location>
        <begin position="19"/>
        <end position="109"/>
    </location>
</feature>
<dbReference type="Proteomes" id="UP000019113">
    <property type="component" value="Unassembled WGS sequence"/>
</dbReference>
<dbReference type="CDD" id="cd07043">
    <property type="entry name" value="STAS_anti-anti-sigma_factors"/>
    <property type="match status" value="1"/>
</dbReference>
<dbReference type="InterPro" id="IPR002645">
    <property type="entry name" value="STAS_dom"/>
</dbReference>
<dbReference type="Pfam" id="PF13466">
    <property type="entry name" value="STAS_2"/>
    <property type="match status" value="1"/>
</dbReference>
<dbReference type="InterPro" id="IPR058548">
    <property type="entry name" value="MlaB-like_STAS"/>
</dbReference>
<dbReference type="KEGG" id="hhu:AR456_07345"/>